<sequence>MSLISFRSDPVIKLFSINYLCVSKNFVPCKRSNLSQLKLNSYFYIALLSFTLFNLVILV</sequence>
<keyword evidence="1" id="KW-1133">Transmembrane helix</keyword>
<reference evidence="2 3" key="1">
    <citation type="submission" date="2016-04" db="EMBL/GenBank/DDBJ databases">
        <title>Genome analyses suggest a sexual origin of heterokaryosis in a supposedly ancient asexual fungus.</title>
        <authorList>
            <person name="Ropars J."/>
            <person name="Sedzielewska K."/>
            <person name="Noel J."/>
            <person name="Charron P."/>
            <person name="Farinelli L."/>
            <person name="Marton T."/>
            <person name="Kruger M."/>
            <person name="Pelin A."/>
            <person name="Brachmann A."/>
            <person name="Corradi N."/>
        </authorList>
    </citation>
    <scope>NUCLEOTIDE SEQUENCE [LARGE SCALE GENOMIC DNA]</scope>
    <source>
        <strain evidence="2 3">A5</strain>
    </source>
</reference>
<name>A0A2N0P5G3_9GLOM</name>
<accession>A0A2N0P5G3</accession>
<evidence type="ECO:0000256" key="1">
    <source>
        <dbReference type="SAM" id="Phobius"/>
    </source>
</evidence>
<comment type="caution">
    <text evidence="2">The sequence shown here is derived from an EMBL/GenBank/DDBJ whole genome shotgun (WGS) entry which is preliminary data.</text>
</comment>
<protein>
    <submittedName>
        <fullName evidence="2">Uncharacterized protein</fullName>
    </submittedName>
</protein>
<proteinExistence type="predicted"/>
<organism evidence="2 3">
    <name type="scientific">Rhizophagus irregularis</name>
    <dbReference type="NCBI Taxonomy" id="588596"/>
    <lineage>
        <taxon>Eukaryota</taxon>
        <taxon>Fungi</taxon>
        <taxon>Fungi incertae sedis</taxon>
        <taxon>Mucoromycota</taxon>
        <taxon>Glomeromycotina</taxon>
        <taxon>Glomeromycetes</taxon>
        <taxon>Glomerales</taxon>
        <taxon>Glomeraceae</taxon>
        <taxon>Rhizophagus</taxon>
    </lineage>
</organism>
<keyword evidence="1" id="KW-0472">Membrane</keyword>
<gene>
    <name evidence="2" type="ORF">RhiirA5_425790</name>
</gene>
<dbReference type="Proteomes" id="UP000232722">
    <property type="component" value="Unassembled WGS sequence"/>
</dbReference>
<evidence type="ECO:0000313" key="2">
    <source>
        <dbReference type="EMBL" id="PKC02058.1"/>
    </source>
</evidence>
<evidence type="ECO:0000313" key="3">
    <source>
        <dbReference type="Proteomes" id="UP000232722"/>
    </source>
</evidence>
<dbReference type="AlphaFoldDB" id="A0A2N0P5G3"/>
<reference evidence="2 3" key="2">
    <citation type="submission" date="2017-09" db="EMBL/GenBank/DDBJ databases">
        <title>Extensive intraspecific genome diversity in a model arbuscular mycorrhizal fungus.</title>
        <authorList>
            <person name="Chen E.C."/>
            <person name="Morin E."/>
            <person name="Beaudet D."/>
            <person name="Noel J."/>
            <person name="Ndikumana S."/>
            <person name="Charron P."/>
            <person name="St-Onge C."/>
            <person name="Giorgi J."/>
            <person name="Grigoriev I.V."/>
            <person name="Roux C."/>
            <person name="Martin F.M."/>
            <person name="Corradi N."/>
        </authorList>
    </citation>
    <scope>NUCLEOTIDE SEQUENCE [LARGE SCALE GENOMIC DNA]</scope>
    <source>
        <strain evidence="2 3">A5</strain>
    </source>
</reference>
<keyword evidence="1" id="KW-0812">Transmembrane</keyword>
<dbReference type="EMBL" id="LLXJ01001463">
    <property type="protein sequence ID" value="PKC02058.1"/>
    <property type="molecule type" value="Genomic_DNA"/>
</dbReference>
<feature type="transmembrane region" description="Helical" evidence="1">
    <location>
        <begin position="41"/>
        <end position="58"/>
    </location>
</feature>